<evidence type="ECO:0000313" key="3">
    <source>
        <dbReference type="Proteomes" id="UP000829685"/>
    </source>
</evidence>
<gene>
    <name evidence="2" type="ORF">JX265_000015</name>
</gene>
<reference evidence="2" key="1">
    <citation type="submission" date="2021-03" db="EMBL/GenBank/DDBJ databases">
        <title>Revisited historic fungal species revealed as producer of novel bioactive compounds through whole genome sequencing and comparative genomics.</title>
        <authorList>
            <person name="Vignolle G.A."/>
            <person name="Hochenegger N."/>
            <person name="Mach R.L."/>
            <person name="Mach-Aigner A.R."/>
            <person name="Javad Rahimi M."/>
            <person name="Salim K.A."/>
            <person name="Chan C.M."/>
            <person name="Lim L.B.L."/>
            <person name="Cai F."/>
            <person name="Druzhinina I.S."/>
            <person name="U'Ren J.M."/>
            <person name="Derntl C."/>
        </authorList>
    </citation>
    <scope>NUCLEOTIDE SEQUENCE</scope>
    <source>
        <strain evidence="2">TUCIM 5799</strain>
    </source>
</reference>
<comment type="caution">
    <text evidence="2">The sequence shown here is derived from an EMBL/GenBank/DDBJ whole genome shotgun (WGS) entry which is preliminary data.</text>
</comment>
<name>A0A9P9WY02_9PEZI</name>
<dbReference type="PANTHER" id="PTHR43157:SF31">
    <property type="entry name" value="PHOSPHATIDYLINOSITOL-GLYCAN BIOSYNTHESIS CLASS F PROTEIN"/>
    <property type="match status" value="1"/>
</dbReference>
<dbReference type="GO" id="GO:0016491">
    <property type="term" value="F:oxidoreductase activity"/>
    <property type="evidence" value="ECO:0007669"/>
    <property type="project" value="UniProtKB-KW"/>
</dbReference>
<dbReference type="InterPro" id="IPR002347">
    <property type="entry name" value="SDR_fam"/>
</dbReference>
<evidence type="ECO:0000256" key="1">
    <source>
        <dbReference type="ARBA" id="ARBA00023002"/>
    </source>
</evidence>
<sequence length="221" mass="24190">MDRNLEPGTIEVWPLDYLSYESVVAFAERAKHLQRLDIVVLNAGVYRPTLRISPSTGHEEDIQVNYLSTALLAILLLPILKVKHAGPERGRLIFVASGAAAWAKFTERESKLMLSAYDKPTKFDWAEQSAVSKLLAQLFLVEVAKHVPPSVAIITSVHPGFCRGSCLAKDADGTFLGLMVGILMRTLARELSAGAATIVDAAVKHGEEIHGQYLEDCELIP</sequence>
<dbReference type="AlphaFoldDB" id="A0A9P9WY02"/>
<keyword evidence="1" id="KW-0560">Oxidoreductase</keyword>
<accession>A0A9P9WY02</accession>
<protein>
    <submittedName>
        <fullName evidence="2">Uncharacterized protein</fullName>
    </submittedName>
</protein>
<dbReference type="InterPro" id="IPR036291">
    <property type="entry name" value="NAD(P)-bd_dom_sf"/>
</dbReference>
<evidence type="ECO:0000313" key="2">
    <source>
        <dbReference type="EMBL" id="KAI1881189.1"/>
    </source>
</evidence>
<dbReference type="PANTHER" id="PTHR43157">
    <property type="entry name" value="PHOSPHATIDYLINOSITOL-GLYCAN BIOSYNTHESIS CLASS F PROTEIN-RELATED"/>
    <property type="match status" value="1"/>
</dbReference>
<dbReference type="EMBL" id="JAFIMR010000001">
    <property type="protein sequence ID" value="KAI1881189.1"/>
    <property type="molecule type" value="Genomic_DNA"/>
</dbReference>
<dbReference type="Gene3D" id="3.40.50.720">
    <property type="entry name" value="NAD(P)-binding Rossmann-like Domain"/>
    <property type="match status" value="1"/>
</dbReference>
<dbReference type="Proteomes" id="UP000829685">
    <property type="component" value="Unassembled WGS sequence"/>
</dbReference>
<keyword evidence="3" id="KW-1185">Reference proteome</keyword>
<dbReference type="Pfam" id="PF00106">
    <property type="entry name" value="adh_short"/>
    <property type="match status" value="1"/>
</dbReference>
<proteinExistence type="predicted"/>
<organism evidence="2 3">
    <name type="scientific">Neoarthrinium moseri</name>
    <dbReference type="NCBI Taxonomy" id="1658444"/>
    <lineage>
        <taxon>Eukaryota</taxon>
        <taxon>Fungi</taxon>
        <taxon>Dikarya</taxon>
        <taxon>Ascomycota</taxon>
        <taxon>Pezizomycotina</taxon>
        <taxon>Sordariomycetes</taxon>
        <taxon>Xylariomycetidae</taxon>
        <taxon>Amphisphaeriales</taxon>
        <taxon>Apiosporaceae</taxon>
        <taxon>Neoarthrinium</taxon>
    </lineage>
</organism>
<dbReference type="SUPFAM" id="SSF51735">
    <property type="entry name" value="NAD(P)-binding Rossmann-fold domains"/>
    <property type="match status" value="1"/>
</dbReference>